<sequence length="105" mass="11803">MDCVTVKTKSTSDKIGEIKATGPLLDTVLDAYGAEKQDFRIINIYGSDKYKISLTESFFGENDLILAFGIDEKPLEKGSRPIRLIIPGSDSAYWVRLVKKIEFLR</sequence>
<accession>A0A645JGW1</accession>
<organism evidence="2">
    <name type="scientific">bioreactor metagenome</name>
    <dbReference type="NCBI Taxonomy" id="1076179"/>
    <lineage>
        <taxon>unclassified sequences</taxon>
        <taxon>metagenomes</taxon>
        <taxon>ecological metagenomes</taxon>
    </lineage>
</organism>
<dbReference type="InterPro" id="IPR000572">
    <property type="entry name" value="OxRdtase_Mopterin-bd_dom"/>
</dbReference>
<dbReference type="InterPro" id="IPR036374">
    <property type="entry name" value="OxRdtase_Mopterin-bd_sf"/>
</dbReference>
<dbReference type="Gene3D" id="3.90.420.10">
    <property type="entry name" value="Oxidoreductase, molybdopterin-binding domain"/>
    <property type="match status" value="1"/>
</dbReference>
<dbReference type="AlphaFoldDB" id="A0A645JGW1"/>
<reference evidence="2" key="1">
    <citation type="submission" date="2019-08" db="EMBL/GenBank/DDBJ databases">
        <authorList>
            <person name="Kucharzyk K."/>
            <person name="Murdoch R.W."/>
            <person name="Higgins S."/>
            <person name="Loffler F."/>
        </authorList>
    </citation>
    <scope>NUCLEOTIDE SEQUENCE</scope>
</reference>
<dbReference type="EMBL" id="VSSQ01141647">
    <property type="protein sequence ID" value="MPN62938.1"/>
    <property type="molecule type" value="Genomic_DNA"/>
</dbReference>
<dbReference type="SUPFAM" id="SSF56524">
    <property type="entry name" value="Oxidoreductase molybdopterin-binding domain"/>
    <property type="match status" value="1"/>
</dbReference>
<evidence type="ECO:0000313" key="2">
    <source>
        <dbReference type="EMBL" id="MPN62938.1"/>
    </source>
</evidence>
<proteinExistence type="predicted"/>
<feature type="domain" description="Oxidoreductase molybdopterin-binding" evidence="1">
    <location>
        <begin position="8"/>
        <end position="104"/>
    </location>
</feature>
<gene>
    <name evidence="2" type="ORF">SDC9_210691</name>
</gene>
<protein>
    <recommendedName>
        <fullName evidence="1">Oxidoreductase molybdopterin-binding domain-containing protein</fullName>
    </recommendedName>
</protein>
<evidence type="ECO:0000259" key="1">
    <source>
        <dbReference type="Pfam" id="PF00174"/>
    </source>
</evidence>
<dbReference type="Pfam" id="PF00174">
    <property type="entry name" value="Oxidored_molyb"/>
    <property type="match status" value="1"/>
</dbReference>
<comment type="caution">
    <text evidence="2">The sequence shown here is derived from an EMBL/GenBank/DDBJ whole genome shotgun (WGS) entry which is preliminary data.</text>
</comment>
<name>A0A645JGW1_9ZZZZ</name>